<feature type="transmembrane region" description="Helical" evidence="6">
    <location>
        <begin position="6"/>
        <end position="23"/>
    </location>
</feature>
<keyword evidence="9" id="KW-1185">Reference proteome</keyword>
<dbReference type="eggNOG" id="COG2064">
    <property type="taxonomic scope" value="Bacteria"/>
</dbReference>
<dbReference type="InterPro" id="IPR018076">
    <property type="entry name" value="T2SS_GspF_dom"/>
</dbReference>
<evidence type="ECO:0000256" key="4">
    <source>
        <dbReference type="ARBA" id="ARBA00022989"/>
    </source>
</evidence>
<keyword evidence="4 6" id="KW-1133">Transmembrane helix</keyword>
<dbReference type="GO" id="GO:0005886">
    <property type="term" value="C:plasma membrane"/>
    <property type="evidence" value="ECO:0007669"/>
    <property type="project" value="UniProtKB-SubCell"/>
</dbReference>
<evidence type="ECO:0000256" key="2">
    <source>
        <dbReference type="ARBA" id="ARBA00022475"/>
    </source>
</evidence>
<dbReference type="AlphaFoldDB" id="L0DCA6"/>
<dbReference type="EMBL" id="CP003364">
    <property type="protein sequence ID" value="AGA26301.1"/>
    <property type="molecule type" value="Genomic_DNA"/>
</dbReference>
<feature type="transmembrane region" description="Helical" evidence="6">
    <location>
        <begin position="138"/>
        <end position="157"/>
    </location>
</feature>
<dbReference type="HOGENOM" id="CLU_056917_0_1_0"/>
<dbReference type="PANTHER" id="PTHR35007">
    <property type="entry name" value="INTEGRAL MEMBRANE PROTEIN-RELATED"/>
    <property type="match status" value="1"/>
</dbReference>
<dbReference type="KEGG" id="saci:Sinac_1940"/>
<feature type="transmembrane region" description="Helical" evidence="6">
    <location>
        <begin position="284"/>
        <end position="306"/>
    </location>
</feature>
<reference evidence="8 9" key="1">
    <citation type="submission" date="2012-02" db="EMBL/GenBank/DDBJ databases">
        <title>Complete sequence of chromosome of Singulisphaera acidiphila DSM 18658.</title>
        <authorList>
            <consortium name="US DOE Joint Genome Institute (JGI-PGF)"/>
            <person name="Lucas S."/>
            <person name="Copeland A."/>
            <person name="Lapidus A."/>
            <person name="Glavina del Rio T."/>
            <person name="Dalin E."/>
            <person name="Tice H."/>
            <person name="Bruce D."/>
            <person name="Goodwin L."/>
            <person name="Pitluck S."/>
            <person name="Peters L."/>
            <person name="Ovchinnikova G."/>
            <person name="Chertkov O."/>
            <person name="Kyrpides N."/>
            <person name="Mavromatis K."/>
            <person name="Ivanova N."/>
            <person name="Brettin T."/>
            <person name="Detter J.C."/>
            <person name="Han C."/>
            <person name="Larimer F."/>
            <person name="Land M."/>
            <person name="Hauser L."/>
            <person name="Markowitz V."/>
            <person name="Cheng J.-F."/>
            <person name="Hugenholtz P."/>
            <person name="Woyke T."/>
            <person name="Wu D."/>
            <person name="Tindall B."/>
            <person name="Pomrenke H."/>
            <person name="Brambilla E."/>
            <person name="Klenk H.-P."/>
            <person name="Eisen J.A."/>
        </authorList>
    </citation>
    <scope>NUCLEOTIDE SEQUENCE [LARGE SCALE GENOMIC DNA]</scope>
    <source>
        <strain evidence="9">ATCC BAA-1392 / DSM 18658 / VKM B-2454 / MOB10</strain>
    </source>
</reference>
<keyword evidence="5 6" id="KW-0472">Membrane</keyword>
<evidence type="ECO:0000256" key="3">
    <source>
        <dbReference type="ARBA" id="ARBA00022692"/>
    </source>
</evidence>
<protein>
    <submittedName>
        <fullName evidence="8">Flp pilus assembly protein TadC</fullName>
    </submittedName>
</protein>
<keyword evidence="3 6" id="KW-0812">Transmembrane</keyword>
<dbReference type="PANTHER" id="PTHR35007:SF2">
    <property type="entry name" value="PILUS ASSEMBLE PROTEIN"/>
    <property type="match status" value="1"/>
</dbReference>
<comment type="subcellular location">
    <subcellularLocation>
        <location evidence="1">Cell membrane</location>
        <topology evidence="1">Multi-pass membrane protein</topology>
    </subcellularLocation>
</comment>
<dbReference type="OrthoDB" id="9810662at2"/>
<accession>L0DCA6</accession>
<evidence type="ECO:0000313" key="8">
    <source>
        <dbReference type="EMBL" id="AGA26301.1"/>
    </source>
</evidence>
<evidence type="ECO:0000256" key="6">
    <source>
        <dbReference type="SAM" id="Phobius"/>
    </source>
</evidence>
<evidence type="ECO:0000256" key="5">
    <source>
        <dbReference type="ARBA" id="ARBA00023136"/>
    </source>
</evidence>
<dbReference type="RefSeq" id="WP_015245468.1">
    <property type="nucleotide sequence ID" value="NC_019892.1"/>
</dbReference>
<sequence length="316" mass="34566">MSWETIVPFAVFLTITLGVWGFLTTMADRRPSTAEERLRRVLDPLTPQNDRKLAEQQQQAKFQARVSEAASKLGKSLRPTNEVELGKIRLTLLNAGFRSEQAVMAYYGWKMVGLVIGLAIAVPLFVTRYGATQAGLTYSILTGAVGFYLPDFCVGHIRKKRIEAIFLALPDALDLMVVCVEAGLGLDAAMRRVTSELSSSCPVLCEEFAIANFQAQMGRARKDVLRDLGTRTGVDDMRALSAVVIQAEKFGSSIGGALRVQSDSMRLRRRQLAEERAAKTAVKIMIPLVLFIFPGVFVILVGPAGIQIAKTMLGKG</sequence>
<feature type="domain" description="Type II secretion system protein GspF" evidence="7">
    <location>
        <begin position="173"/>
        <end position="301"/>
    </location>
</feature>
<evidence type="ECO:0000256" key="1">
    <source>
        <dbReference type="ARBA" id="ARBA00004651"/>
    </source>
</evidence>
<name>L0DCA6_SINAD</name>
<dbReference type="Pfam" id="PF00482">
    <property type="entry name" value="T2SSF"/>
    <property type="match status" value="1"/>
</dbReference>
<dbReference type="STRING" id="886293.Sinac_1940"/>
<proteinExistence type="predicted"/>
<keyword evidence="2" id="KW-1003">Cell membrane</keyword>
<gene>
    <name evidence="8" type="ordered locus">Sinac_1940</name>
</gene>
<organism evidence="8 9">
    <name type="scientific">Singulisphaera acidiphila (strain ATCC BAA-1392 / DSM 18658 / VKM B-2454 / MOB10)</name>
    <dbReference type="NCBI Taxonomy" id="886293"/>
    <lineage>
        <taxon>Bacteria</taxon>
        <taxon>Pseudomonadati</taxon>
        <taxon>Planctomycetota</taxon>
        <taxon>Planctomycetia</taxon>
        <taxon>Isosphaerales</taxon>
        <taxon>Isosphaeraceae</taxon>
        <taxon>Singulisphaera</taxon>
    </lineage>
</organism>
<dbReference type="Proteomes" id="UP000010798">
    <property type="component" value="Chromosome"/>
</dbReference>
<evidence type="ECO:0000259" key="7">
    <source>
        <dbReference type="Pfam" id="PF00482"/>
    </source>
</evidence>
<feature type="transmembrane region" description="Helical" evidence="6">
    <location>
        <begin position="107"/>
        <end position="126"/>
    </location>
</feature>
<evidence type="ECO:0000313" key="9">
    <source>
        <dbReference type="Proteomes" id="UP000010798"/>
    </source>
</evidence>